<dbReference type="PANTHER" id="PTHR33202">
    <property type="entry name" value="ZINC UPTAKE REGULATION PROTEIN"/>
    <property type="match status" value="1"/>
</dbReference>
<proteinExistence type="predicted"/>
<keyword evidence="2" id="KW-1185">Reference proteome</keyword>
<name>A0ABW4I7F3_9SPHI</name>
<evidence type="ECO:0000313" key="2">
    <source>
        <dbReference type="Proteomes" id="UP001597118"/>
    </source>
</evidence>
<dbReference type="Pfam" id="PF01475">
    <property type="entry name" value="FUR"/>
    <property type="match status" value="1"/>
</dbReference>
<evidence type="ECO:0000313" key="1">
    <source>
        <dbReference type="EMBL" id="MFD1628676.1"/>
    </source>
</evidence>
<dbReference type="Gene3D" id="1.10.10.10">
    <property type="entry name" value="Winged helix-like DNA-binding domain superfamily/Winged helix DNA-binding domain"/>
    <property type="match status" value="1"/>
</dbReference>
<organism evidence="1 2">
    <name type="scientific">Pseudopedobacter beijingensis</name>
    <dbReference type="NCBI Taxonomy" id="1207056"/>
    <lineage>
        <taxon>Bacteria</taxon>
        <taxon>Pseudomonadati</taxon>
        <taxon>Bacteroidota</taxon>
        <taxon>Sphingobacteriia</taxon>
        <taxon>Sphingobacteriales</taxon>
        <taxon>Sphingobacteriaceae</taxon>
        <taxon>Pseudopedobacter</taxon>
    </lineage>
</organism>
<dbReference type="RefSeq" id="WP_379661063.1">
    <property type="nucleotide sequence ID" value="NZ_JBHUDG010000003.1"/>
</dbReference>
<dbReference type="InterPro" id="IPR036388">
    <property type="entry name" value="WH-like_DNA-bd_sf"/>
</dbReference>
<dbReference type="Proteomes" id="UP001597118">
    <property type="component" value="Unassembled WGS sequence"/>
</dbReference>
<gene>
    <name evidence="1" type="ORF">ACFSAH_02245</name>
</gene>
<reference evidence="2" key="1">
    <citation type="journal article" date="2019" name="Int. J. Syst. Evol. Microbiol.">
        <title>The Global Catalogue of Microorganisms (GCM) 10K type strain sequencing project: providing services to taxonomists for standard genome sequencing and annotation.</title>
        <authorList>
            <consortium name="The Broad Institute Genomics Platform"/>
            <consortium name="The Broad Institute Genome Sequencing Center for Infectious Disease"/>
            <person name="Wu L."/>
            <person name="Ma J."/>
        </authorList>
    </citation>
    <scope>NUCLEOTIDE SEQUENCE [LARGE SCALE GENOMIC DNA]</scope>
    <source>
        <strain evidence="2">CCUG 53762</strain>
    </source>
</reference>
<accession>A0ABW4I7F3</accession>
<sequence length="138" mass="15605">MKELETLLEQKNIKPTAMRLLTVQCLVEQDKAVSLNELEKLMHPADRITIYRTLKTFEKNGLLHSIDDGTGTQKFAMCDDSCDADNHNHVHVHFYCNTCLETSCLPKTKIPAIVLPDYFLSQEVNLVVKGTCAKCTVH</sequence>
<dbReference type="SUPFAM" id="SSF46785">
    <property type="entry name" value="Winged helix' DNA-binding domain"/>
    <property type="match status" value="1"/>
</dbReference>
<comment type="caution">
    <text evidence="1">The sequence shown here is derived from an EMBL/GenBank/DDBJ whole genome shotgun (WGS) entry which is preliminary data.</text>
</comment>
<dbReference type="PANTHER" id="PTHR33202:SF22">
    <property type="entry name" value="HYDROGEN PEROXIDE SENSITIVE REPRESSOR"/>
    <property type="match status" value="1"/>
</dbReference>
<dbReference type="EMBL" id="JBHUDG010000003">
    <property type="protein sequence ID" value="MFD1628676.1"/>
    <property type="molecule type" value="Genomic_DNA"/>
</dbReference>
<protein>
    <submittedName>
        <fullName evidence="1">Fur family transcriptional regulator</fullName>
    </submittedName>
</protein>
<dbReference type="InterPro" id="IPR002481">
    <property type="entry name" value="FUR"/>
</dbReference>
<dbReference type="InterPro" id="IPR036390">
    <property type="entry name" value="WH_DNA-bd_sf"/>
</dbReference>